<dbReference type="InterPro" id="IPR015421">
    <property type="entry name" value="PyrdxlP-dep_Trfase_major"/>
</dbReference>
<dbReference type="InterPro" id="IPR027619">
    <property type="entry name" value="C-S_lyase_PatB-like"/>
</dbReference>
<keyword evidence="3" id="KW-0663">Pyridoxal phosphate</keyword>
<dbReference type="EC" id="4.4.1.13" evidence="2"/>
<dbReference type="PANTHER" id="PTHR43525">
    <property type="entry name" value="PROTEIN MALY"/>
    <property type="match status" value="1"/>
</dbReference>
<dbReference type="Proteomes" id="UP000823617">
    <property type="component" value="Unassembled WGS sequence"/>
</dbReference>
<gene>
    <name evidence="7" type="ORF">IAC08_03495</name>
</gene>
<dbReference type="GO" id="GO:0008483">
    <property type="term" value="F:transaminase activity"/>
    <property type="evidence" value="ECO:0007669"/>
    <property type="project" value="UniProtKB-KW"/>
</dbReference>
<dbReference type="GO" id="GO:0030170">
    <property type="term" value="F:pyridoxal phosphate binding"/>
    <property type="evidence" value="ECO:0007669"/>
    <property type="project" value="InterPro"/>
</dbReference>
<dbReference type="PANTHER" id="PTHR43525:SF1">
    <property type="entry name" value="PROTEIN MALY"/>
    <property type="match status" value="1"/>
</dbReference>
<dbReference type="NCBIfam" id="TIGR04350">
    <property type="entry name" value="C_S_lyase_PatB"/>
    <property type="match status" value="1"/>
</dbReference>
<dbReference type="Pfam" id="PF00155">
    <property type="entry name" value="Aminotran_1_2"/>
    <property type="match status" value="1"/>
</dbReference>
<comment type="caution">
    <text evidence="7">The sequence shown here is derived from an EMBL/GenBank/DDBJ whole genome shotgun (WGS) entry which is preliminary data.</text>
</comment>
<evidence type="ECO:0000256" key="1">
    <source>
        <dbReference type="ARBA" id="ARBA00001933"/>
    </source>
</evidence>
<name>A0A9D9HKF1_9BACT</name>
<evidence type="ECO:0000256" key="2">
    <source>
        <dbReference type="ARBA" id="ARBA00012224"/>
    </source>
</evidence>
<dbReference type="GO" id="GO:0047804">
    <property type="term" value="F:cysteine-S-conjugate beta-lyase activity"/>
    <property type="evidence" value="ECO:0007669"/>
    <property type="project" value="UniProtKB-EC"/>
</dbReference>
<dbReference type="CDD" id="cd00609">
    <property type="entry name" value="AAT_like"/>
    <property type="match status" value="1"/>
</dbReference>
<evidence type="ECO:0000313" key="8">
    <source>
        <dbReference type="Proteomes" id="UP000823617"/>
    </source>
</evidence>
<evidence type="ECO:0000256" key="5">
    <source>
        <dbReference type="ARBA" id="ARBA00037974"/>
    </source>
</evidence>
<dbReference type="InterPro" id="IPR051798">
    <property type="entry name" value="Class-II_PLP-Dep_Aminotrans"/>
</dbReference>
<evidence type="ECO:0000256" key="3">
    <source>
        <dbReference type="ARBA" id="ARBA00022898"/>
    </source>
</evidence>
<keyword evidence="7" id="KW-0032">Aminotransferase</keyword>
<evidence type="ECO:0000313" key="7">
    <source>
        <dbReference type="EMBL" id="MBO8455451.1"/>
    </source>
</evidence>
<dbReference type="AlphaFoldDB" id="A0A9D9HKF1"/>
<organism evidence="7 8">
    <name type="scientific">Candidatus Cryptobacteroides intestinigallinarum</name>
    <dbReference type="NCBI Taxonomy" id="2840767"/>
    <lineage>
        <taxon>Bacteria</taxon>
        <taxon>Pseudomonadati</taxon>
        <taxon>Bacteroidota</taxon>
        <taxon>Bacteroidia</taxon>
        <taxon>Bacteroidales</taxon>
        <taxon>Candidatus Cryptobacteroides</taxon>
    </lineage>
</organism>
<reference evidence="7" key="2">
    <citation type="journal article" date="2021" name="PeerJ">
        <title>Extensive microbial diversity within the chicken gut microbiome revealed by metagenomics and culture.</title>
        <authorList>
            <person name="Gilroy R."/>
            <person name="Ravi A."/>
            <person name="Getino M."/>
            <person name="Pursley I."/>
            <person name="Horton D.L."/>
            <person name="Alikhan N.F."/>
            <person name="Baker D."/>
            <person name="Gharbi K."/>
            <person name="Hall N."/>
            <person name="Watson M."/>
            <person name="Adriaenssens E.M."/>
            <person name="Foster-Nyarko E."/>
            <person name="Jarju S."/>
            <person name="Secka A."/>
            <person name="Antonio M."/>
            <person name="Oren A."/>
            <person name="Chaudhuri R.R."/>
            <person name="La Ragione R."/>
            <person name="Hildebrand F."/>
            <person name="Pallen M.J."/>
        </authorList>
    </citation>
    <scope>NUCLEOTIDE SEQUENCE</scope>
    <source>
        <strain evidence="7">B1-3475</strain>
    </source>
</reference>
<comment type="similarity">
    <text evidence="5">Belongs to the class-II pyridoxal-phosphate-dependent aminotransferase family. MalY/PatB cystathionine beta-lyase subfamily.</text>
</comment>
<feature type="domain" description="Aminotransferase class I/classII large" evidence="6">
    <location>
        <begin position="53"/>
        <end position="385"/>
    </location>
</feature>
<dbReference type="Gene3D" id="3.40.640.10">
    <property type="entry name" value="Type I PLP-dependent aspartate aminotransferase-like (Major domain)"/>
    <property type="match status" value="1"/>
</dbReference>
<dbReference type="InterPro" id="IPR015422">
    <property type="entry name" value="PyrdxlP-dep_Trfase_small"/>
</dbReference>
<accession>A0A9D9HKF1</accession>
<keyword evidence="7" id="KW-0808">Transferase</keyword>
<dbReference type="InterPro" id="IPR015424">
    <property type="entry name" value="PyrdxlP-dep_Trfase"/>
</dbReference>
<sequence>MKYDFDEPTQRRGSGSCKWDTIDRENILPLWVADMDFKVSKPILEALEKRVAHGIFGYTHVSDAYYKAINDWFSRRHGLEIRKEWVIYTTGVVPAISAIIKAFTNPGDKILIQTPVYNAFFSSIRNDGCIAAENTLVLVPGKDGQPGHYEIDFEDLEKKASDPAVKVMLLCNPHNPAGRVWTREELTRIGEICFRHDVIVVADEIHCELVIGDHAYIPFASISEEFRRRSITCISPSKAFNIAGLQIANIVAEDPDYRARIDKAININEVCDINPFGPAALMAAYNESEDWLLQLLDYLKGNWQYMKEFCAKNLPDFPLVELEGTYLAWMDCRCLGLPSEKIEEDLILKTGLWLNAGSMYGKDGEGFMRWNLACQRSRLEDALGRFLRYVRA</sequence>
<dbReference type="EMBL" id="JADIMK010000035">
    <property type="protein sequence ID" value="MBO8455451.1"/>
    <property type="molecule type" value="Genomic_DNA"/>
</dbReference>
<proteinExistence type="inferred from homology"/>
<protein>
    <recommendedName>
        <fullName evidence="2">cysteine-S-conjugate beta-lyase</fullName>
        <ecNumber evidence="2">4.4.1.13</ecNumber>
    </recommendedName>
</protein>
<dbReference type="Gene3D" id="3.90.1150.10">
    <property type="entry name" value="Aspartate Aminotransferase, domain 1"/>
    <property type="match status" value="1"/>
</dbReference>
<comment type="cofactor">
    <cofactor evidence="1">
        <name>pyridoxal 5'-phosphate</name>
        <dbReference type="ChEBI" id="CHEBI:597326"/>
    </cofactor>
</comment>
<dbReference type="SUPFAM" id="SSF53383">
    <property type="entry name" value="PLP-dependent transferases"/>
    <property type="match status" value="1"/>
</dbReference>
<dbReference type="InterPro" id="IPR004839">
    <property type="entry name" value="Aminotransferase_I/II_large"/>
</dbReference>
<reference evidence="7" key="1">
    <citation type="submission" date="2020-10" db="EMBL/GenBank/DDBJ databases">
        <authorList>
            <person name="Gilroy R."/>
        </authorList>
    </citation>
    <scope>NUCLEOTIDE SEQUENCE</scope>
    <source>
        <strain evidence="7">B1-3475</strain>
    </source>
</reference>
<evidence type="ECO:0000259" key="6">
    <source>
        <dbReference type="Pfam" id="PF00155"/>
    </source>
</evidence>
<evidence type="ECO:0000256" key="4">
    <source>
        <dbReference type="ARBA" id="ARBA00023239"/>
    </source>
</evidence>
<keyword evidence="4" id="KW-0456">Lyase</keyword>